<gene>
    <name evidence="12" type="primary">fliL</name>
    <name evidence="11" type="ORF">FFL34_16865</name>
    <name evidence="12" type="ORF">FH966_12290</name>
</gene>
<keyword evidence="12" id="KW-0282">Flagellum</keyword>
<accession>A0A5S3QPQ6</accession>
<evidence type="ECO:0000313" key="13">
    <source>
        <dbReference type="Proteomes" id="UP000306980"/>
    </source>
</evidence>
<dbReference type="GO" id="GO:0009425">
    <property type="term" value="C:bacterial-type flagellum basal body"/>
    <property type="evidence" value="ECO:0007669"/>
    <property type="project" value="InterPro"/>
</dbReference>
<keyword evidence="12" id="KW-0969">Cilium</keyword>
<dbReference type="GO" id="GO:0071973">
    <property type="term" value="P:bacterial-type flagellum-dependent cell motility"/>
    <property type="evidence" value="ECO:0007669"/>
    <property type="project" value="InterPro"/>
</dbReference>
<evidence type="ECO:0000256" key="4">
    <source>
        <dbReference type="ARBA" id="ARBA00022475"/>
    </source>
</evidence>
<reference evidence="12 14" key="2">
    <citation type="submission" date="2019-07" db="EMBL/GenBank/DDBJ databases">
        <title>Genomic analysis of Lentibacillus sp. NKC851-2.</title>
        <authorList>
            <person name="Oh Y.J."/>
        </authorList>
    </citation>
    <scope>NUCLEOTIDE SEQUENCE [LARGE SCALE GENOMIC DNA]</scope>
    <source>
        <strain evidence="12 14">NKC851-2</strain>
    </source>
</reference>
<dbReference type="OrthoDB" id="2381796at2"/>
<sequence length="140" mass="15603">MSKLFKIMLVSLSLFLLAGGIALITVLYGTDGGQGSGNAQSIDEVIEQSYKTPEITTDLQDGSFVRIQFQVITDSVKAKKELQKREFQLKNILIKELANMNEKDFQTGLSNLEDAVQLKLNEIMTEGSIKDVYTINKILQ</sequence>
<comment type="subcellular location">
    <subcellularLocation>
        <location evidence="2">Cell membrane</location>
        <topology evidence="2">Single-pass membrane protein</topology>
    </subcellularLocation>
</comment>
<evidence type="ECO:0000256" key="7">
    <source>
        <dbReference type="ARBA" id="ARBA00022779"/>
    </source>
</evidence>
<keyword evidence="7 10" id="KW-0283">Flagellar rotation</keyword>
<evidence type="ECO:0000256" key="5">
    <source>
        <dbReference type="ARBA" id="ARBA00022500"/>
    </source>
</evidence>
<dbReference type="EMBL" id="VJMZ01000001">
    <property type="protein sequence ID" value="TRM12407.1"/>
    <property type="molecule type" value="Genomic_DNA"/>
</dbReference>
<evidence type="ECO:0000256" key="9">
    <source>
        <dbReference type="ARBA" id="ARBA00023136"/>
    </source>
</evidence>
<dbReference type="Proteomes" id="UP000306980">
    <property type="component" value="Unassembled WGS sequence"/>
</dbReference>
<dbReference type="GO" id="GO:0005886">
    <property type="term" value="C:plasma membrane"/>
    <property type="evidence" value="ECO:0007669"/>
    <property type="project" value="UniProtKB-SubCell"/>
</dbReference>
<evidence type="ECO:0000256" key="1">
    <source>
        <dbReference type="ARBA" id="ARBA00002254"/>
    </source>
</evidence>
<reference evidence="11 13" key="1">
    <citation type="submission" date="2019-05" db="EMBL/GenBank/DDBJ databases">
        <title>Genomic analysis of Lentibacillus sp. NKC220-2.</title>
        <authorList>
            <person name="Oh Y.J."/>
        </authorList>
    </citation>
    <scope>NUCLEOTIDE SEQUENCE [LARGE SCALE GENOMIC DNA]</scope>
    <source>
        <strain evidence="11 13">NKC220-2</strain>
    </source>
</reference>
<keyword evidence="8" id="KW-1133">Transmembrane helix</keyword>
<organism evidence="12 14">
    <name type="scientific">Lentibacillus cibarius</name>
    <dbReference type="NCBI Taxonomy" id="2583219"/>
    <lineage>
        <taxon>Bacteria</taxon>
        <taxon>Bacillati</taxon>
        <taxon>Bacillota</taxon>
        <taxon>Bacilli</taxon>
        <taxon>Bacillales</taxon>
        <taxon>Bacillaceae</taxon>
        <taxon>Lentibacillus</taxon>
    </lineage>
</organism>
<evidence type="ECO:0000256" key="6">
    <source>
        <dbReference type="ARBA" id="ARBA00022692"/>
    </source>
</evidence>
<protein>
    <recommendedName>
        <fullName evidence="10">Flagellar protein FliL</fullName>
    </recommendedName>
</protein>
<comment type="caution">
    <text evidence="12">The sequence shown here is derived from an EMBL/GenBank/DDBJ whole genome shotgun (WGS) entry which is preliminary data.</text>
</comment>
<comment type="similarity">
    <text evidence="3 10">Belongs to the FliL family.</text>
</comment>
<dbReference type="Pfam" id="PF03748">
    <property type="entry name" value="FliL"/>
    <property type="match status" value="1"/>
</dbReference>
<evidence type="ECO:0000256" key="2">
    <source>
        <dbReference type="ARBA" id="ARBA00004162"/>
    </source>
</evidence>
<evidence type="ECO:0000313" key="11">
    <source>
        <dbReference type="EMBL" id="TMN23934.1"/>
    </source>
</evidence>
<comment type="function">
    <text evidence="1 10">Controls the rotational direction of flagella during chemotaxis.</text>
</comment>
<proteinExistence type="inferred from homology"/>
<evidence type="ECO:0000313" key="12">
    <source>
        <dbReference type="EMBL" id="TRM12407.1"/>
    </source>
</evidence>
<dbReference type="AlphaFoldDB" id="A0A549YKL7"/>
<keyword evidence="6" id="KW-0812">Transmembrane</keyword>
<dbReference type="EMBL" id="VCIA01000001">
    <property type="protein sequence ID" value="TMN23934.1"/>
    <property type="molecule type" value="Genomic_DNA"/>
</dbReference>
<dbReference type="GO" id="GO:0006935">
    <property type="term" value="P:chemotaxis"/>
    <property type="evidence" value="ECO:0007669"/>
    <property type="project" value="UniProtKB-KW"/>
</dbReference>
<dbReference type="NCBIfam" id="NF005826">
    <property type="entry name" value="PRK07718.1"/>
    <property type="match status" value="1"/>
</dbReference>
<dbReference type="InterPro" id="IPR005503">
    <property type="entry name" value="FliL"/>
</dbReference>
<evidence type="ECO:0000313" key="14">
    <source>
        <dbReference type="Proteomes" id="UP000319280"/>
    </source>
</evidence>
<evidence type="ECO:0000256" key="10">
    <source>
        <dbReference type="RuleBase" id="RU364125"/>
    </source>
</evidence>
<keyword evidence="4 10" id="KW-1003">Cell membrane</keyword>
<dbReference type="Proteomes" id="UP000319280">
    <property type="component" value="Unassembled WGS sequence"/>
</dbReference>
<name>A0A549YKL7_9BACI</name>
<keyword evidence="12" id="KW-0966">Cell projection</keyword>
<keyword evidence="14" id="KW-1185">Reference proteome</keyword>
<evidence type="ECO:0000256" key="3">
    <source>
        <dbReference type="ARBA" id="ARBA00008281"/>
    </source>
</evidence>
<keyword evidence="5 10" id="KW-0145">Chemotaxis</keyword>
<keyword evidence="9 10" id="KW-0472">Membrane</keyword>
<evidence type="ECO:0000256" key="8">
    <source>
        <dbReference type="ARBA" id="ARBA00022989"/>
    </source>
</evidence>
<accession>A0A549YKL7</accession>